<dbReference type="OrthoDB" id="5423490at2759"/>
<reference evidence="1" key="1">
    <citation type="submission" date="2021-12" db="EMBL/GenBank/DDBJ databases">
        <title>Curvularia clavata genome.</title>
        <authorList>
            <person name="Cao Y."/>
        </authorList>
    </citation>
    <scope>NUCLEOTIDE SEQUENCE</scope>
    <source>
        <strain evidence="1">Yc1106</strain>
    </source>
</reference>
<dbReference type="AlphaFoldDB" id="A0A9Q8Z8L4"/>
<proteinExistence type="predicted"/>
<keyword evidence="2" id="KW-1185">Reference proteome</keyword>
<dbReference type="InterPro" id="IPR038765">
    <property type="entry name" value="Papain-like_cys_pep_sf"/>
</dbReference>
<name>A0A9Q8Z8L4_CURCL</name>
<evidence type="ECO:0000313" key="1">
    <source>
        <dbReference type="EMBL" id="USP78044.1"/>
    </source>
</evidence>
<organism evidence="1 2">
    <name type="scientific">Curvularia clavata</name>
    <dbReference type="NCBI Taxonomy" id="95742"/>
    <lineage>
        <taxon>Eukaryota</taxon>
        <taxon>Fungi</taxon>
        <taxon>Dikarya</taxon>
        <taxon>Ascomycota</taxon>
        <taxon>Pezizomycotina</taxon>
        <taxon>Dothideomycetes</taxon>
        <taxon>Pleosporomycetidae</taxon>
        <taxon>Pleosporales</taxon>
        <taxon>Pleosporineae</taxon>
        <taxon>Pleosporaceae</taxon>
        <taxon>Curvularia</taxon>
    </lineage>
</organism>
<dbReference type="Proteomes" id="UP001056012">
    <property type="component" value="Chromosome 4"/>
</dbReference>
<gene>
    <name evidence="1" type="ORF">yc1106_05318</name>
</gene>
<dbReference type="SUPFAM" id="SSF54001">
    <property type="entry name" value="Cysteine proteinases"/>
    <property type="match status" value="1"/>
</dbReference>
<dbReference type="EMBL" id="CP089277">
    <property type="protein sequence ID" value="USP78044.1"/>
    <property type="molecule type" value="Genomic_DNA"/>
</dbReference>
<evidence type="ECO:0000313" key="2">
    <source>
        <dbReference type="Proteomes" id="UP001056012"/>
    </source>
</evidence>
<dbReference type="VEuPathDB" id="FungiDB:yc1106_05318"/>
<protein>
    <submittedName>
        <fullName evidence="1">Uncharacterized protein</fullName>
    </submittedName>
</protein>
<accession>A0A9Q8Z8L4</accession>
<sequence length="865" mass="96187">MSKLLDDPQTKTETDDMDDVRVGMSMEGGTGLTQLGEPVHEMLTLAALINSNYRLDPTITYQKLRDSPTQHPDINDFVRGVMWNDDPECELFNSNAQNNFSYSHGIDWAKKYKFGGYTKPELIHRSHFGNLQWLHAMGQGMDKPQDTKARIYQWMELMYNIATGQTPASTPIVNTTVSKFFEDPANYATVGELLTHRHLGSAVIAHRALGSCFHVIQDSYAHGHTRRERINPNPNPGEADRWGAVLNFHTYNGQNESQHKHFDHGSDSLAAVDLTKPDSWNGLEGCRDGLDRCIVLADFWHRRAPWTEVQQWLDADVFVISKDATVFTPFPTGCEIPAVLGPAIDFNEIVVPAATVTLNLTKPSVNKATLSPLKIDNLASFGAWEDFKNRVYNNCNAAAWANTRRIVTSKLAPDEVYPSMEQVIEFYKTQNPGFVGGDIKPYGQDDGMNIQKSLEHLVQTGGPDGKRALAFARVDASNLEAVKMAIAIFGSIWVGLRVYSQTQLEFQKREAWKQPRQPPQKKPGGHAVVVGAYDTHYRAITWGQVASLTTDYWEGCYNNDPKKPNVFDAYVVIWAEHVGTRRFMQGVSLKQLAAEFLAITGKKLDLPASQYNTLYRCSVSATETANLTIQAIRAEKSYGIISASVTTSLLKTKNDVLVTESNDLYLIKREGTASNMIEVYRARSPGYDKVTKFVTGFSTSDSKSGIWTIDNGDLYFIKTENTSSGNIEVWWATQQSKFTKTESYTTGMMKNDIGVGTYAISGGNLFAISDTFQNNSNFVTLECLQGIANYSAESLKTYETAFVVNDIKGKGNWCMDSVGNLYLFKNTGTASGLVELHIATADSGYQSIDHFSTGFIADGADLWII</sequence>